<evidence type="ECO:0000259" key="3">
    <source>
        <dbReference type="SMART" id="SM00849"/>
    </source>
</evidence>
<dbReference type="AlphaFoldDB" id="A0A1H1B810"/>
<dbReference type="NCBIfam" id="NF001911">
    <property type="entry name" value="PRK00685.1"/>
    <property type="match status" value="1"/>
</dbReference>
<dbReference type="InterPro" id="IPR001279">
    <property type="entry name" value="Metallo-B-lactamas"/>
</dbReference>
<organism evidence="4 5">
    <name type="scientific">Halopelagius longus</name>
    <dbReference type="NCBI Taxonomy" id="1236180"/>
    <lineage>
        <taxon>Archaea</taxon>
        <taxon>Methanobacteriati</taxon>
        <taxon>Methanobacteriota</taxon>
        <taxon>Stenosarchaea group</taxon>
        <taxon>Halobacteria</taxon>
        <taxon>Halobacteriales</taxon>
        <taxon>Haloferacaceae</taxon>
    </lineage>
</organism>
<sequence>MSIVVGGAAFGIFYGTVVSSSRRLMTMELTWHGHSTWHVDVDGTTFLIDPFFDNPHTDLEPEDVETPDYLLLTHGHADHIADVDAFTDATLVAVPEMTAFMQDEHGFEDAIGMNLGGTTECGDAFVTMHRADHTNGLNTSYENEIGVPAGFVISDERPSQDEDDGATAFYHAGDTALMSDMIDVIAPFLQPDAAALPCGDHFTMGPWQAAVAADWLGVDHVFPMHYDTFPPIEIDVQDFVDEVEKTGTDADVHVLDGDESYTLE</sequence>
<name>A0A1H1B810_9EURY</name>
<evidence type="ECO:0000313" key="5">
    <source>
        <dbReference type="Proteomes" id="UP000199289"/>
    </source>
</evidence>
<dbReference type="PANTHER" id="PTHR43546:SF3">
    <property type="entry name" value="UPF0173 METAL-DEPENDENT HYDROLASE MJ1163"/>
    <property type="match status" value="1"/>
</dbReference>
<evidence type="ECO:0000256" key="1">
    <source>
        <dbReference type="ARBA" id="ARBA00022801"/>
    </source>
</evidence>
<dbReference type="Gene3D" id="3.60.15.10">
    <property type="entry name" value="Ribonuclease Z/Hydroxyacylglutathione hydrolase-like"/>
    <property type="match status" value="1"/>
</dbReference>
<dbReference type="Pfam" id="PF12706">
    <property type="entry name" value="Lactamase_B_2"/>
    <property type="match status" value="1"/>
</dbReference>
<dbReference type="PANTHER" id="PTHR43546">
    <property type="entry name" value="UPF0173 METAL-DEPENDENT HYDROLASE MJ1163-RELATED"/>
    <property type="match status" value="1"/>
</dbReference>
<proteinExistence type="inferred from homology"/>
<protein>
    <recommendedName>
        <fullName evidence="2">UPF0173 metal-dependent hydrolase SAMN05216278_1679</fullName>
    </recommendedName>
</protein>
<gene>
    <name evidence="4" type="ORF">SAMN05216278_1679</name>
</gene>
<dbReference type="SUPFAM" id="SSF56281">
    <property type="entry name" value="Metallo-hydrolase/oxidoreductase"/>
    <property type="match status" value="1"/>
</dbReference>
<keyword evidence="1 2" id="KW-0378">Hydrolase</keyword>
<dbReference type="GO" id="GO:0016787">
    <property type="term" value="F:hydrolase activity"/>
    <property type="evidence" value="ECO:0007669"/>
    <property type="project" value="UniProtKB-UniRule"/>
</dbReference>
<comment type="similarity">
    <text evidence="2">Belongs to the UPF0173 family.</text>
</comment>
<feature type="domain" description="Metallo-beta-lactamase" evidence="3">
    <location>
        <begin position="33"/>
        <end position="225"/>
    </location>
</feature>
<evidence type="ECO:0000313" key="4">
    <source>
        <dbReference type="EMBL" id="SDQ48059.1"/>
    </source>
</evidence>
<reference evidence="5" key="1">
    <citation type="submission" date="2016-10" db="EMBL/GenBank/DDBJ databases">
        <authorList>
            <person name="Varghese N."/>
            <person name="Submissions S."/>
        </authorList>
    </citation>
    <scope>NUCLEOTIDE SEQUENCE [LARGE SCALE GENOMIC DNA]</scope>
    <source>
        <strain evidence="5">CGMCC 1.12397</strain>
    </source>
</reference>
<dbReference type="EMBL" id="FNKQ01000002">
    <property type="protein sequence ID" value="SDQ48059.1"/>
    <property type="molecule type" value="Genomic_DNA"/>
</dbReference>
<dbReference type="InterPro" id="IPR022877">
    <property type="entry name" value="UPF0173"/>
</dbReference>
<dbReference type="InterPro" id="IPR050114">
    <property type="entry name" value="UPF0173_UPF0282_UlaG_hydrolase"/>
</dbReference>
<evidence type="ECO:0000256" key="2">
    <source>
        <dbReference type="HAMAP-Rule" id="MF_00457"/>
    </source>
</evidence>
<dbReference type="Proteomes" id="UP000199289">
    <property type="component" value="Unassembled WGS sequence"/>
</dbReference>
<dbReference type="HAMAP" id="MF_00457">
    <property type="entry name" value="UPF0173"/>
    <property type="match status" value="1"/>
</dbReference>
<accession>A0A1H1B810</accession>
<dbReference type="SMART" id="SM00849">
    <property type="entry name" value="Lactamase_B"/>
    <property type="match status" value="1"/>
</dbReference>
<dbReference type="InterPro" id="IPR036866">
    <property type="entry name" value="RibonucZ/Hydroxyglut_hydro"/>
</dbReference>